<sequence length="245" mass="26195">MKDARAGDRAGPGPSISTAALPAYLRPENAPLAAPIVGATAINPSAEQEPGYIERIISVVRRKLVAVERSKQQADLTLFQHQVVYTQAMSAGSLDVVGAKPNIAGGVFEAQALGEPGGLGAVEPDGKKRNLAERRDRMAEKSEQGHFVQEMAKRLAPQFDALKMQSETVAAGLSEVKTMLDEHGHELSDIGRRMDDQYRLTIAHTQALENEIGSLRREMKDSSAKTNALLQAIVTSLQGGSASAD</sequence>
<dbReference type="AlphaFoldDB" id="A0A504UYQ2"/>
<organism evidence="1 2">
    <name type="scientific">Rhizobium glycinendophyticum</name>
    <dbReference type="NCBI Taxonomy" id="2589807"/>
    <lineage>
        <taxon>Bacteria</taxon>
        <taxon>Pseudomonadati</taxon>
        <taxon>Pseudomonadota</taxon>
        <taxon>Alphaproteobacteria</taxon>
        <taxon>Hyphomicrobiales</taxon>
        <taxon>Rhizobiaceae</taxon>
        <taxon>Rhizobium/Agrobacterium group</taxon>
        <taxon>Rhizobium</taxon>
    </lineage>
</organism>
<evidence type="ECO:0000313" key="2">
    <source>
        <dbReference type="Proteomes" id="UP000316429"/>
    </source>
</evidence>
<protein>
    <submittedName>
        <fullName evidence="1">Uncharacterized protein</fullName>
    </submittedName>
</protein>
<dbReference type="Proteomes" id="UP000316429">
    <property type="component" value="Unassembled WGS sequence"/>
</dbReference>
<proteinExistence type="predicted"/>
<name>A0A504UYQ2_9HYPH</name>
<dbReference type="RefSeq" id="WP_140826672.1">
    <property type="nucleotide sequence ID" value="NZ_VFYP01000001.1"/>
</dbReference>
<reference evidence="1 2" key="1">
    <citation type="submission" date="2019-06" db="EMBL/GenBank/DDBJ databases">
        <title>Rhizobium sp. CL12 isolated from roots of soybean.</title>
        <authorList>
            <person name="Wang C."/>
        </authorList>
    </citation>
    <scope>NUCLEOTIDE SEQUENCE [LARGE SCALE GENOMIC DNA]</scope>
    <source>
        <strain evidence="1 2">CL12</strain>
    </source>
</reference>
<comment type="caution">
    <text evidence="1">The sequence shown here is derived from an EMBL/GenBank/DDBJ whole genome shotgun (WGS) entry which is preliminary data.</text>
</comment>
<accession>A0A504UYQ2</accession>
<keyword evidence="2" id="KW-1185">Reference proteome</keyword>
<dbReference type="EMBL" id="VFYP01000001">
    <property type="protein sequence ID" value="TPP10322.1"/>
    <property type="molecule type" value="Genomic_DNA"/>
</dbReference>
<gene>
    <name evidence="1" type="ORF">FJQ55_05510</name>
</gene>
<evidence type="ECO:0000313" key="1">
    <source>
        <dbReference type="EMBL" id="TPP10322.1"/>
    </source>
</evidence>